<dbReference type="Proteomes" id="UP001363622">
    <property type="component" value="Unassembled WGS sequence"/>
</dbReference>
<dbReference type="PANTHER" id="PTHR23421">
    <property type="entry name" value="BETA-GALACTOSIDASE RELATED"/>
    <property type="match status" value="1"/>
</dbReference>
<evidence type="ECO:0000256" key="2">
    <source>
        <dbReference type="ARBA" id="ARBA00009809"/>
    </source>
</evidence>
<evidence type="ECO:0000313" key="12">
    <source>
        <dbReference type="Proteomes" id="UP001363622"/>
    </source>
</evidence>
<reference evidence="11 12" key="1">
    <citation type="submission" date="2024-04" db="EMBL/GenBank/DDBJ databases">
        <title>Phyllosticta paracitricarpa is synonymous to the EU quarantine fungus P. citricarpa based on phylogenomic analyses.</title>
        <authorList>
            <consortium name="Lawrence Berkeley National Laboratory"/>
            <person name="Van Ingen-Buijs V.A."/>
            <person name="Van Westerhoven A.C."/>
            <person name="Haridas S."/>
            <person name="Skiadas P."/>
            <person name="Martin F."/>
            <person name="Groenewald J.Z."/>
            <person name="Crous P.W."/>
            <person name="Seidl M.F."/>
        </authorList>
    </citation>
    <scope>NUCLEOTIDE SEQUENCE [LARGE SCALE GENOMIC DNA]</scope>
    <source>
        <strain evidence="11 12">CBS 123371</strain>
    </source>
</reference>
<dbReference type="EC" id="3.2.1.23" evidence="3"/>
<comment type="caution">
    <text evidence="11">The sequence shown here is derived from an EMBL/GenBank/DDBJ whole genome shotgun (WGS) entry which is preliminary data.</text>
</comment>
<dbReference type="Gene3D" id="2.102.20.10">
    <property type="entry name" value="Beta-galactosidase, domain 2"/>
    <property type="match status" value="1"/>
</dbReference>
<evidence type="ECO:0000259" key="10">
    <source>
        <dbReference type="SMART" id="SM01029"/>
    </source>
</evidence>
<dbReference type="SUPFAM" id="SSF51011">
    <property type="entry name" value="Glycosyl hydrolase domain"/>
    <property type="match status" value="1"/>
</dbReference>
<dbReference type="Gene3D" id="2.60.120.260">
    <property type="entry name" value="Galactose-binding domain-like"/>
    <property type="match status" value="2"/>
</dbReference>
<proteinExistence type="inferred from homology"/>
<dbReference type="SUPFAM" id="SSF49785">
    <property type="entry name" value="Galactose-binding domain-like"/>
    <property type="match status" value="2"/>
</dbReference>
<evidence type="ECO:0000256" key="8">
    <source>
        <dbReference type="RuleBase" id="RU003679"/>
    </source>
</evidence>
<dbReference type="SUPFAM" id="SSF117100">
    <property type="entry name" value="Beta-galactosidase LacA, domain 3"/>
    <property type="match status" value="1"/>
</dbReference>
<dbReference type="EMBL" id="JBBPHU010000005">
    <property type="protein sequence ID" value="KAK7517722.1"/>
    <property type="molecule type" value="Genomic_DNA"/>
</dbReference>
<protein>
    <recommendedName>
        <fullName evidence="3">beta-galactosidase</fullName>
        <ecNumber evidence="3">3.2.1.23</ecNumber>
    </recommendedName>
</protein>
<evidence type="ECO:0000313" key="11">
    <source>
        <dbReference type="EMBL" id="KAK7517722.1"/>
    </source>
</evidence>
<feature type="chain" id="PRO_5047365001" description="beta-galactosidase" evidence="9">
    <location>
        <begin position="34"/>
        <end position="994"/>
    </location>
</feature>
<dbReference type="Pfam" id="PF10435">
    <property type="entry name" value="BetaGal_dom2"/>
    <property type="match status" value="1"/>
</dbReference>
<dbReference type="InterPro" id="IPR018954">
    <property type="entry name" value="Betagal_dom2"/>
</dbReference>
<evidence type="ECO:0000256" key="7">
    <source>
        <dbReference type="ARBA" id="ARBA00023295"/>
    </source>
</evidence>
<dbReference type="Gene3D" id="2.60.390.10">
    <property type="entry name" value="Beta-galactosidase, domain 3"/>
    <property type="match status" value="1"/>
</dbReference>
<dbReference type="SUPFAM" id="SSF51445">
    <property type="entry name" value="(Trans)glycosidases"/>
    <property type="match status" value="1"/>
</dbReference>
<feature type="signal peptide" evidence="9">
    <location>
        <begin position="1"/>
        <end position="33"/>
    </location>
</feature>
<name>A0ABR1KML2_9PEZI</name>
<dbReference type="Pfam" id="PF13364">
    <property type="entry name" value="BetaGal_ABD2"/>
    <property type="match status" value="2"/>
</dbReference>
<keyword evidence="5 11" id="KW-0378">Hydrolase</keyword>
<dbReference type="InterPro" id="IPR036833">
    <property type="entry name" value="BetaGal_dom3_sf"/>
</dbReference>
<dbReference type="InterPro" id="IPR025300">
    <property type="entry name" value="BetaGal_jelly_roll_dom"/>
</dbReference>
<dbReference type="InterPro" id="IPR008979">
    <property type="entry name" value="Galactose-bd-like_sf"/>
</dbReference>
<gene>
    <name evidence="11" type="ORF">IWZ03DRAFT_178485</name>
</gene>
<dbReference type="Gene3D" id="3.20.20.80">
    <property type="entry name" value="Glycosidases"/>
    <property type="match status" value="1"/>
</dbReference>
<dbReference type="PRINTS" id="PR00742">
    <property type="entry name" value="GLHYDRLASE35"/>
</dbReference>
<evidence type="ECO:0000256" key="4">
    <source>
        <dbReference type="ARBA" id="ARBA00022729"/>
    </source>
</evidence>
<evidence type="ECO:0000256" key="3">
    <source>
        <dbReference type="ARBA" id="ARBA00012756"/>
    </source>
</evidence>
<dbReference type="InterPro" id="IPR017853">
    <property type="entry name" value="GH"/>
</dbReference>
<keyword evidence="4 9" id="KW-0732">Signal</keyword>
<dbReference type="InterPro" id="IPR001944">
    <property type="entry name" value="Glycoside_Hdrlase_35"/>
</dbReference>
<dbReference type="GO" id="GO:0016787">
    <property type="term" value="F:hydrolase activity"/>
    <property type="evidence" value="ECO:0007669"/>
    <property type="project" value="UniProtKB-KW"/>
</dbReference>
<evidence type="ECO:0000256" key="1">
    <source>
        <dbReference type="ARBA" id="ARBA00001412"/>
    </source>
</evidence>
<dbReference type="Pfam" id="PF13363">
    <property type="entry name" value="BetaGal_dom3"/>
    <property type="match status" value="1"/>
</dbReference>
<evidence type="ECO:0000256" key="9">
    <source>
        <dbReference type="SAM" id="SignalP"/>
    </source>
</evidence>
<dbReference type="Pfam" id="PF01301">
    <property type="entry name" value="Glyco_hydro_35"/>
    <property type="match status" value="1"/>
</dbReference>
<evidence type="ECO:0000256" key="6">
    <source>
        <dbReference type="ARBA" id="ARBA00023180"/>
    </source>
</evidence>
<dbReference type="InterPro" id="IPR037110">
    <property type="entry name" value="Betagal_dom2_sf"/>
</dbReference>
<feature type="domain" description="Beta-galactosidase" evidence="10">
    <location>
        <begin position="393"/>
        <end position="571"/>
    </location>
</feature>
<comment type="catalytic activity">
    <reaction evidence="1">
        <text>Hydrolysis of terminal non-reducing beta-D-galactose residues in beta-D-galactosides.</text>
        <dbReference type="EC" id="3.2.1.23"/>
    </reaction>
</comment>
<keyword evidence="7" id="KW-0326">Glycosidase</keyword>
<keyword evidence="6" id="KW-0325">Glycoprotein</keyword>
<sequence length="994" mass="109341">MPVMASWVASYKDRKMSPFSTLLLLLLAVVSFAQRDNGYTDYVQWDQHSLLVDSDRLFIFSGEFHYQRLPNPELWADIFQRFKSNGLNTVSIYFFWSYHSASPDVFDFSSPGKDIQRLLDEAKAAGLYVIARPGPYCNAETSAGGIALWGTDGSAGDLRTSDETYYEAWKPWIRAVGDILARNQVTEGGPVLLVQVENELQELVYEANNTLVLYMEQIKKELRDVGIVVPFTSNEKGMRSQSWSTDYMNVGGAVDIYGLDSYPGGLSCSNPNSGFTLVRTYYQWFQNYSFTQPSLLPEFRGGWFEPWGGYFYDDCESERSPEYPDVFYKNNIANRVTLFNMYMTFGGTNWGHSAAPVVYTSYDYSAPLRETREIQPKFQQTKLIALFTRASKDLLKTDMESNGTGNAANTSDIYTWVLRNPDTFAGFYITQHNNSRSRDETWFDLSVKTSLGQLTVPNVSLDGRQSRIVVTDYNVGNLTLLYSSAEVLTYGVFDVPVLAFYLNAGQVGEIAFKSGSSSDFSTHGEATDFAAKPGNDSYQTFHYTQGSGISVVKFAHGPVLYLLDRESAYAFFAPPTTTNPAVEPNEQTFVLGPYLVRNASISGETVLVTGDNANSTTIEVYTGDSSVSSVSWNGKELATNKTEYGALVAEIPGAADREIILPTLTGWKVADSLPELDPSYDDSRWVVANKTTTLNPVAPITLPVLYGSDYGYYSGILVYRGYFDGRNATSANVTVQGGAAAGWSAWVNGALVGGFEGNATVLTSWDALDFSPATLRDSDNVLTVVTDYTGHDQDSQGPNGPENPRGILGARLVGSSFTQWKIQGNAGGNANIDPVRGPQNEGGLLGERLGWHLPGFDDADWDAGSPADGFAGAGIKWYRTTFSLDIPDDLDVPIGIELSTSTTVPARVQLFVNGYQYGKFFPHIGPQTRFPVPPGILNNRGENAVSLSVWAQSETGAAVDATLFAYGKYVSGFGYARDWSELQPGWTEDRLQYA</sequence>
<accession>A0ABR1KML2</accession>
<dbReference type="InterPro" id="IPR031330">
    <property type="entry name" value="Gly_Hdrlase_35_cat"/>
</dbReference>
<dbReference type="SMART" id="SM01029">
    <property type="entry name" value="BetaGal_dom2"/>
    <property type="match status" value="1"/>
</dbReference>
<organism evidence="11 12">
    <name type="scientific">Phyllosticta citriasiana</name>
    <dbReference type="NCBI Taxonomy" id="595635"/>
    <lineage>
        <taxon>Eukaryota</taxon>
        <taxon>Fungi</taxon>
        <taxon>Dikarya</taxon>
        <taxon>Ascomycota</taxon>
        <taxon>Pezizomycotina</taxon>
        <taxon>Dothideomycetes</taxon>
        <taxon>Dothideomycetes incertae sedis</taxon>
        <taxon>Botryosphaeriales</taxon>
        <taxon>Phyllostictaceae</taxon>
        <taxon>Phyllosticta</taxon>
    </lineage>
</organism>
<dbReference type="InterPro" id="IPR025972">
    <property type="entry name" value="BetaGal_dom3"/>
</dbReference>
<keyword evidence="12" id="KW-1185">Reference proteome</keyword>
<evidence type="ECO:0000256" key="5">
    <source>
        <dbReference type="ARBA" id="ARBA00022801"/>
    </source>
</evidence>
<comment type="similarity">
    <text evidence="2 8">Belongs to the glycosyl hydrolase 35 family.</text>
</comment>